<proteinExistence type="predicted"/>
<accession>A0A8J7M6P2</accession>
<name>A0A8J7M6P2_9RHOB</name>
<sequence length="140" mass="13813">MAGYGRIAGAATLVLVAALSARADDSAGDSIVEVLNSCSTDITTHCAGVAPGGGRLLGCLAQNEAALSPRCGSALAIAPRPLEALSNSFAIVERACGDEIALACGAVEPGDGRVMACVDEKAAGMTPGCREALQGLGIAR</sequence>
<evidence type="ECO:0000313" key="2">
    <source>
        <dbReference type="EMBL" id="MBK0399344.1"/>
    </source>
</evidence>
<dbReference type="PANTHER" id="PTHR11884">
    <property type="entry name" value="SELECTIN LIGAND RELATED"/>
    <property type="match status" value="1"/>
</dbReference>
<dbReference type="InterPro" id="IPR039728">
    <property type="entry name" value="GLG1"/>
</dbReference>
<organism evidence="2 3">
    <name type="scientific">Thermohalobaculum xanthum</name>
    <dbReference type="NCBI Taxonomy" id="2753746"/>
    <lineage>
        <taxon>Bacteria</taxon>
        <taxon>Pseudomonadati</taxon>
        <taxon>Pseudomonadota</taxon>
        <taxon>Alphaproteobacteria</taxon>
        <taxon>Rhodobacterales</taxon>
        <taxon>Paracoccaceae</taxon>
        <taxon>Thermohalobaculum</taxon>
    </lineage>
</organism>
<dbReference type="PANTHER" id="PTHR11884:SF1">
    <property type="entry name" value="GOLGI APPARATUS PROTEIN 1"/>
    <property type="match status" value="1"/>
</dbReference>
<dbReference type="EMBL" id="JAEHHL010000005">
    <property type="protein sequence ID" value="MBK0399344.1"/>
    <property type="molecule type" value="Genomic_DNA"/>
</dbReference>
<gene>
    <name evidence="2" type="ORF">H0I76_09095</name>
</gene>
<feature type="chain" id="PRO_5035148457" evidence="1">
    <location>
        <begin position="24"/>
        <end position="140"/>
    </location>
</feature>
<protein>
    <submittedName>
        <fullName evidence="2">Uncharacterized protein</fullName>
    </submittedName>
</protein>
<keyword evidence="1" id="KW-0732">Signal</keyword>
<dbReference type="RefSeq" id="WP_200609537.1">
    <property type="nucleotide sequence ID" value="NZ_JAEHHL010000005.1"/>
</dbReference>
<dbReference type="Proteomes" id="UP000655420">
    <property type="component" value="Unassembled WGS sequence"/>
</dbReference>
<comment type="caution">
    <text evidence="2">The sequence shown here is derived from an EMBL/GenBank/DDBJ whole genome shotgun (WGS) entry which is preliminary data.</text>
</comment>
<keyword evidence="3" id="KW-1185">Reference proteome</keyword>
<evidence type="ECO:0000313" key="3">
    <source>
        <dbReference type="Proteomes" id="UP000655420"/>
    </source>
</evidence>
<reference evidence="2" key="1">
    <citation type="submission" date="2020-12" db="EMBL/GenBank/DDBJ databases">
        <title>Bacterial taxonomy.</title>
        <authorList>
            <person name="Pan X."/>
        </authorList>
    </citation>
    <scope>NUCLEOTIDE SEQUENCE</scope>
    <source>
        <strain evidence="2">M0105</strain>
    </source>
</reference>
<evidence type="ECO:0000256" key="1">
    <source>
        <dbReference type="SAM" id="SignalP"/>
    </source>
</evidence>
<dbReference type="AlphaFoldDB" id="A0A8J7M6P2"/>
<feature type="signal peptide" evidence="1">
    <location>
        <begin position="1"/>
        <end position="23"/>
    </location>
</feature>